<feature type="compositionally biased region" description="Basic and acidic residues" evidence="1">
    <location>
        <begin position="12"/>
        <end position="36"/>
    </location>
</feature>
<feature type="region of interest" description="Disordered" evidence="1">
    <location>
        <begin position="1"/>
        <end position="36"/>
    </location>
</feature>
<dbReference type="FunCoup" id="A0A7R8UBD4">
    <property type="interactions" value="75"/>
</dbReference>
<feature type="compositionally biased region" description="Basic and acidic residues" evidence="1">
    <location>
        <begin position="314"/>
        <end position="327"/>
    </location>
</feature>
<sequence>MNILPKKRWHVRTRENMARVRKDQAKAAEDEKETQRRISLADKEARIELLRQKAKEHSTVVSTSEDPVAESGHVNLFASLESGTETVTKTNAEYLKEKKAETEEYEKKIGYLTYLGQDTNEALKTRSWYELPPNRSNTYSSKSDTEKDINKKFYHDPLNVIRKHLPNENVELKSIKKPIDSHAGHDKAKNLLPEVGIEQKSNKRQRESSVEPSSSSTSPRHRLKKRKEHKASKEYEKQKKRKHKHNHKKSKKHKKHNRSDSPSFLHDYDYNQDYEERARRKQAKLQELRKRRLEREAAEKEKQKLLIESITGKSADKPAEPVIERPRIKQKYNNQFNPELAKQNYDTV</sequence>
<feature type="compositionally biased region" description="Basic residues" evidence="1">
    <location>
        <begin position="219"/>
        <end position="230"/>
    </location>
</feature>
<feature type="compositionally biased region" description="Basic residues" evidence="1">
    <location>
        <begin position="1"/>
        <end position="11"/>
    </location>
</feature>
<dbReference type="PANTHER" id="PTHR22093">
    <property type="entry name" value="LEUKOCYTE RECEPTOR CLUSTER LRC MEMBER 1"/>
    <property type="match status" value="1"/>
</dbReference>
<feature type="domain" description="CBF1-interacting co-repressor CIR N-terminal" evidence="2">
    <location>
        <begin position="8"/>
        <end position="44"/>
    </location>
</feature>
<feature type="compositionally biased region" description="Basic residues" evidence="1">
    <location>
        <begin position="238"/>
        <end position="257"/>
    </location>
</feature>
<keyword evidence="4" id="KW-1185">Reference proteome</keyword>
<proteinExistence type="predicted"/>
<evidence type="ECO:0000256" key="1">
    <source>
        <dbReference type="SAM" id="MobiDB-lite"/>
    </source>
</evidence>
<dbReference type="InterPro" id="IPR019339">
    <property type="entry name" value="CIR_N_dom"/>
</dbReference>
<dbReference type="Pfam" id="PF10197">
    <property type="entry name" value="Cir_N"/>
    <property type="match status" value="1"/>
</dbReference>
<feature type="compositionally biased region" description="Basic and acidic residues" evidence="1">
    <location>
        <begin position="200"/>
        <end position="209"/>
    </location>
</feature>
<evidence type="ECO:0000313" key="4">
    <source>
        <dbReference type="Proteomes" id="UP000594454"/>
    </source>
</evidence>
<gene>
    <name evidence="3" type="ORF">HERILL_LOCUS924</name>
</gene>
<feature type="compositionally biased region" description="Basic and acidic residues" evidence="1">
    <location>
        <begin position="177"/>
        <end position="189"/>
    </location>
</feature>
<dbReference type="Proteomes" id="UP000594454">
    <property type="component" value="Chromosome 1"/>
</dbReference>
<evidence type="ECO:0000259" key="2">
    <source>
        <dbReference type="SMART" id="SM01083"/>
    </source>
</evidence>
<reference evidence="3 4" key="1">
    <citation type="submission" date="2020-11" db="EMBL/GenBank/DDBJ databases">
        <authorList>
            <person name="Wallbank WR R."/>
            <person name="Pardo Diaz C."/>
            <person name="Kozak K."/>
            <person name="Martin S."/>
            <person name="Jiggins C."/>
            <person name="Moest M."/>
            <person name="Warren A I."/>
            <person name="Generalovic N T."/>
            <person name="Byers J.R.P. K."/>
            <person name="Montejo-Kovacevich G."/>
            <person name="Yen C E."/>
        </authorList>
    </citation>
    <scope>NUCLEOTIDE SEQUENCE [LARGE SCALE GENOMIC DNA]</scope>
</reference>
<evidence type="ECO:0000313" key="3">
    <source>
        <dbReference type="EMBL" id="CAD7077589.1"/>
    </source>
</evidence>
<dbReference type="OrthoDB" id="2159131at2759"/>
<protein>
    <recommendedName>
        <fullName evidence="2">CBF1-interacting co-repressor CIR N-terminal domain-containing protein</fullName>
    </recommendedName>
</protein>
<dbReference type="InParanoid" id="A0A7R8UBD4"/>
<organism evidence="3 4">
    <name type="scientific">Hermetia illucens</name>
    <name type="common">Black soldier fly</name>
    <dbReference type="NCBI Taxonomy" id="343691"/>
    <lineage>
        <taxon>Eukaryota</taxon>
        <taxon>Metazoa</taxon>
        <taxon>Ecdysozoa</taxon>
        <taxon>Arthropoda</taxon>
        <taxon>Hexapoda</taxon>
        <taxon>Insecta</taxon>
        <taxon>Pterygota</taxon>
        <taxon>Neoptera</taxon>
        <taxon>Endopterygota</taxon>
        <taxon>Diptera</taxon>
        <taxon>Brachycera</taxon>
        <taxon>Stratiomyomorpha</taxon>
        <taxon>Stratiomyidae</taxon>
        <taxon>Hermetiinae</taxon>
        <taxon>Hermetia</taxon>
    </lineage>
</organism>
<dbReference type="AlphaFoldDB" id="A0A7R8UBD4"/>
<dbReference type="InterPro" id="IPR039875">
    <property type="entry name" value="LENG1-like"/>
</dbReference>
<dbReference type="OMA" id="VWRRDNI"/>
<dbReference type="EMBL" id="LR899009">
    <property type="protein sequence ID" value="CAD7077589.1"/>
    <property type="molecule type" value="Genomic_DNA"/>
</dbReference>
<feature type="region of interest" description="Disordered" evidence="1">
    <location>
        <begin position="309"/>
        <end position="348"/>
    </location>
</feature>
<accession>A0A7R8UBD4</accession>
<dbReference type="SMART" id="SM01083">
    <property type="entry name" value="Cir_N"/>
    <property type="match status" value="1"/>
</dbReference>
<feature type="region of interest" description="Disordered" evidence="1">
    <location>
        <begin position="177"/>
        <end position="268"/>
    </location>
</feature>
<dbReference type="PANTHER" id="PTHR22093:SF0">
    <property type="entry name" value="LEUKOCYTE RECEPTOR CLUSTER MEMBER 1"/>
    <property type="match status" value="1"/>
</dbReference>
<name>A0A7R8UBD4_HERIL</name>